<evidence type="ECO:0000259" key="1">
    <source>
        <dbReference type="Pfam" id="PF04015"/>
    </source>
</evidence>
<dbReference type="Proteomes" id="UP000075260">
    <property type="component" value="Unassembled WGS sequence"/>
</dbReference>
<evidence type="ECO:0000313" key="2">
    <source>
        <dbReference type="EMBL" id="KYF65114.1"/>
    </source>
</evidence>
<accession>A0A150QAU5</accession>
<evidence type="ECO:0000313" key="3">
    <source>
        <dbReference type="Proteomes" id="UP000075260"/>
    </source>
</evidence>
<sequence>MPKSKVAVIRTSPATVLSDYHRLMNLAGYQDVVAKDADTALKVNISWHFFYPSSSTTPWQMEGVIRAMTQDGYSKDLIHACHNRTVVIDAHLGERENKQVDVVQAHGLRNVHLYEGEEWIPIGDAVGDLRKKFLCLNEVYPKGFSIPKRFIGENIIHLPTVKTHIFTTTTGAMKNAFGGLLNEHRHWTHPVIHETLVDLLMIQKKIHRGVFAVMDGTFAGDGPGPRCMVPHVKNVLLASADQVAIDAVAAKLMGFDPMRDCKFVRLAHDLGLGTGDVRDIELVGDLDAANENWNFDGPFKEMTFASRNQHRIYWGPLKKPVEWSLKTWLAPWAYVASVTYHDMFWYPRYAKEKMAPVLESPWGRLFANWGKVQPDAEGRGYPDVGTASPDLVRTGVRHFLEGMRLVGMAVAESPEIQVRKRARAQAAGGSGAPAV</sequence>
<dbReference type="EMBL" id="JEMA01000857">
    <property type="protein sequence ID" value="KYF65114.1"/>
    <property type="molecule type" value="Genomic_DNA"/>
</dbReference>
<proteinExistence type="predicted"/>
<dbReference type="Pfam" id="PF04015">
    <property type="entry name" value="DUF362"/>
    <property type="match status" value="1"/>
</dbReference>
<gene>
    <name evidence="2" type="ORF">BE15_26195</name>
</gene>
<protein>
    <submittedName>
        <fullName evidence="2">Iron-sulfur cluster-binding protein</fullName>
    </submittedName>
</protein>
<feature type="domain" description="DUF362" evidence="1">
    <location>
        <begin position="40"/>
        <end position="251"/>
    </location>
</feature>
<dbReference type="RefSeq" id="WP_061611320.1">
    <property type="nucleotide sequence ID" value="NZ_JEMA01000857.1"/>
</dbReference>
<dbReference type="AlphaFoldDB" id="A0A150QAU5"/>
<organism evidence="2 3">
    <name type="scientific">Sorangium cellulosum</name>
    <name type="common">Polyangium cellulosum</name>
    <dbReference type="NCBI Taxonomy" id="56"/>
    <lineage>
        <taxon>Bacteria</taxon>
        <taxon>Pseudomonadati</taxon>
        <taxon>Myxococcota</taxon>
        <taxon>Polyangia</taxon>
        <taxon>Polyangiales</taxon>
        <taxon>Polyangiaceae</taxon>
        <taxon>Sorangium</taxon>
    </lineage>
</organism>
<reference evidence="2 3" key="1">
    <citation type="submission" date="2014-02" db="EMBL/GenBank/DDBJ databases">
        <title>The small core and large imbalanced accessory genome model reveals a collaborative survival strategy of Sorangium cellulosum strains in nature.</title>
        <authorList>
            <person name="Han K."/>
            <person name="Peng R."/>
            <person name="Blom J."/>
            <person name="Li Y.-Z."/>
        </authorList>
    </citation>
    <scope>NUCLEOTIDE SEQUENCE [LARGE SCALE GENOMIC DNA]</scope>
    <source>
        <strain evidence="2 3">So0008-312</strain>
    </source>
</reference>
<dbReference type="OrthoDB" id="1720415at2"/>
<comment type="caution">
    <text evidence="2">The sequence shown here is derived from an EMBL/GenBank/DDBJ whole genome shotgun (WGS) entry which is preliminary data.</text>
</comment>
<name>A0A150QAU5_SORCE</name>
<dbReference type="InterPro" id="IPR007160">
    <property type="entry name" value="DUF362"/>
</dbReference>